<dbReference type="RefSeq" id="WP_377281678.1">
    <property type="nucleotide sequence ID" value="NZ_JBHRSI010000004.1"/>
</dbReference>
<evidence type="ECO:0008006" key="4">
    <source>
        <dbReference type="Google" id="ProtNLM"/>
    </source>
</evidence>
<evidence type="ECO:0000313" key="2">
    <source>
        <dbReference type="EMBL" id="MFD1785641.1"/>
    </source>
</evidence>
<sequence>MDYGVVADGKWSLSCKVGLAWPERLELGTGEEIGKLGKSDDFDMHLTFRHANPDLVEWATERTKDVKDTFSHEDDIVCGTMSYHREWNSKDGLDGRPASILFDLYTPHEVMTSMVRFAENGRFVKSLTLEVRGLEYGWAPDGSIKKWADNADNKMLPVVNVSYELPLLEEPEPDYDDDETKAHRVPQTAVGADLAPLMREMLKFQKWALYALAIIAGAALWMRLR</sequence>
<accession>A0ABW4N6K9</accession>
<keyword evidence="1" id="KW-0812">Transmembrane</keyword>
<name>A0ABW4N6K9_9CAUL</name>
<evidence type="ECO:0000256" key="1">
    <source>
        <dbReference type="SAM" id="Phobius"/>
    </source>
</evidence>
<keyword evidence="1" id="KW-1133">Transmembrane helix</keyword>
<dbReference type="EMBL" id="JBHUEY010000012">
    <property type="protein sequence ID" value="MFD1785641.1"/>
    <property type="molecule type" value="Genomic_DNA"/>
</dbReference>
<keyword evidence="1" id="KW-0472">Membrane</keyword>
<comment type="caution">
    <text evidence="2">The sequence shown here is derived from an EMBL/GenBank/DDBJ whole genome shotgun (WGS) entry which is preliminary data.</text>
</comment>
<protein>
    <recommendedName>
        <fullName evidence="4">DUF2167 domain-containing protein</fullName>
    </recommendedName>
</protein>
<feature type="transmembrane region" description="Helical" evidence="1">
    <location>
        <begin position="207"/>
        <end position="224"/>
    </location>
</feature>
<dbReference type="Proteomes" id="UP001597237">
    <property type="component" value="Unassembled WGS sequence"/>
</dbReference>
<proteinExistence type="predicted"/>
<reference evidence="3" key="1">
    <citation type="journal article" date="2019" name="Int. J. Syst. Evol. Microbiol.">
        <title>The Global Catalogue of Microorganisms (GCM) 10K type strain sequencing project: providing services to taxonomists for standard genome sequencing and annotation.</title>
        <authorList>
            <consortium name="The Broad Institute Genomics Platform"/>
            <consortium name="The Broad Institute Genome Sequencing Center for Infectious Disease"/>
            <person name="Wu L."/>
            <person name="Ma J."/>
        </authorList>
    </citation>
    <scope>NUCLEOTIDE SEQUENCE [LARGE SCALE GENOMIC DNA]</scope>
    <source>
        <strain evidence="3">DFY28</strain>
    </source>
</reference>
<evidence type="ECO:0000313" key="3">
    <source>
        <dbReference type="Proteomes" id="UP001597237"/>
    </source>
</evidence>
<gene>
    <name evidence="2" type="ORF">ACFSC0_19760</name>
</gene>
<keyword evidence="3" id="KW-1185">Reference proteome</keyword>
<organism evidence="2 3">
    <name type="scientific">Phenylobacterium terrae</name>
    <dbReference type="NCBI Taxonomy" id="2665495"/>
    <lineage>
        <taxon>Bacteria</taxon>
        <taxon>Pseudomonadati</taxon>
        <taxon>Pseudomonadota</taxon>
        <taxon>Alphaproteobacteria</taxon>
        <taxon>Caulobacterales</taxon>
        <taxon>Caulobacteraceae</taxon>
        <taxon>Phenylobacterium</taxon>
    </lineage>
</organism>